<sequence>MSEAWFDPANPNATSSTSFFDGEPENGLTPLDKTMQYAADSNSELLIVIPTGRYFNSNLQSSGYISVADKEAIRDFVEAVIADTLVTSGQVQIAGFEIGNEWYQDNFNWTVEQFGELSSQIAKVIQRRIDSVNNGQDPMIFVQSGRTLAETEAIRDQFGRVEYDAVDGVTTHFYTTNSNGNPMGAGGGVQGRLNDIYNTWNDPNGTGDIPVLVSEWNVGGNGPTNTSLSGLMRNAPLMRTFAEMIENGVDIATFWTAIAAGAGAESLSLQDNGSHLTPTGYLYRMLSENVVGTELQTQNSEFRLPGDQGYAMVFEGSDQAVIYLTSGTAQQLNITANLTGLINSNSHIYATRLGLVGADNTAYYGEGTIEHLTEADLALDPGTDAIAAVALGAYELIQIVVTDQSSNTGITLYGDDQNATHDELIGTINADTLIANAGNDTLIGAGGNDTLVGGRGNDIYFVNNAGAGIVENAHEGTDHVNASVSFSLRDFSQHLETLTLTGSGNINGTGNGENNTITGNAGNNTLNGAWGDDTLSGGGGNDTFRDDAGADRMTGGAGGDTFVFLNNFGQDVVTDFNIAQSCEHIDLSAVVSIVSFIDLSNNHLSQSAGHTIIDAGGGNTITLHGVNINNLTADDFIF</sequence>
<dbReference type="Gene3D" id="2.150.10.10">
    <property type="entry name" value="Serralysin-like metalloprotease, C-terminal"/>
    <property type="match status" value="1"/>
</dbReference>
<name>A0ABZ2Y1G0_9RHOB</name>
<reference evidence="4 5" key="1">
    <citation type="submission" date="2023-04" db="EMBL/GenBank/DDBJ databases">
        <title>Complete genome sequence of Alisedimentitalea scapharcae.</title>
        <authorList>
            <person name="Rong J.-C."/>
            <person name="Yi M.-L."/>
            <person name="Zhao Q."/>
        </authorList>
    </citation>
    <scope>NUCLEOTIDE SEQUENCE [LARGE SCALE GENOMIC DNA]</scope>
    <source>
        <strain evidence="4 5">KCTC 42119</strain>
    </source>
</reference>
<dbReference type="InterPro" id="IPR050557">
    <property type="entry name" value="RTX_toxin/Mannuronan_C5-epim"/>
</dbReference>
<dbReference type="RefSeq" id="WP_406650232.1">
    <property type="nucleotide sequence ID" value="NZ_CP123584.1"/>
</dbReference>
<gene>
    <name evidence="4" type="ORF">QEZ52_10395</name>
</gene>
<dbReference type="SUPFAM" id="SSF51445">
    <property type="entry name" value="(Trans)glycosidases"/>
    <property type="match status" value="1"/>
</dbReference>
<evidence type="ECO:0000256" key="1">
    <source>
        <dbReference type="ARBA" id="ARBA00004613"/>
    </source>
</evidence>
<dbReference type="PRINTS" id="PR00313">
    <property type="entry name" value="CABNDNGRPT"/>
</dbReference>
<dbReference type="InterPro" id="IPR017853">
    <property type="entry name" value="GH"/>
</dbReference>
<dbReference type="Pfam" id="PF00353">
    <property type="entry name" value="HemolysinCabind"/>
    <property type="match status" value="2"/>
</dbReference>
<keyword evidence="2" id="KW-0964">Secreted</keyword>
<dbReference type="Gene3D" id="3.20.20.80">
    <property type="entry name" value="Glycosidases"/>
    <property type="match status" value="1"/>
</dbReference>
<evidence type="ECO:0000256" key="3">
    <source>
        <dbReference type="SAM" id="MobiDB-lite"/>
    </source>
</evidence>
<evidence type="ECO:0000313" key="5">
    <source>
        <dbReference type="Proteomes" id="UP001623232"/>
    </source>
</evidence>
<proteinExistence type="predicted"/>
<evidence type="ECO:0000313" key="4">
    <source>
        <dbReference type="EMBL" id="WZK90930.1"/>
    </source>
</evidence>
<dbReference type="SUPFAM" id="SSF51120">
    <property type="entry name" value="beta-Roll"/>
    <property type="match status" value="2"/>
</dbReference>
<feature type="region of interest" description="Disordered" evidence="3">
    <location>
        <begin position="1"/>
        <end position="25"/>
    </location>
</feature>
<accession>A0ABZ2Y1G0</accession>
<dbReference type="InterPro" id="IPR011049">
    <property type="entry name" value="Serralysin-like_metalloprot_C"/>
</dbReference>
<evidence type="ECO:0000256" key="2">
    <source>
        <dbReference type="ARBA" id="ARBA00022525"/>
    </source>
</evidence>
<organism evidence="4 5">
    <name type="scientific">Aliisedimentitalea scapharcae</name>
    <dbReference type="NCBI Taxonomy" id="1524259"/>
    <lineage>
        <taxon>Bacteria</taxon>
        <taxon>Pseudomonadati</taxon>
        <taxon>Pseudomonadota</taxon>
        <taxon>Alphaproteobacteria</taxon>
        <taxon>Rhodobacterales</taxon>
        <taxon>Roseobacteraceae</taxon>
        <taxon>Aliisedimentitalea</taxon>
    </lineage>
</organism>
<protein>
    <submittedName>
        <fullName evidence="4">Calcium-binding protein</fullName>
    </submittedName>
</protein>
<comment type="subcellular location">
    <subcellularLocation>
        <location evidence="1">Secreted</location>
    </subcellularLocation>
</comment>
<dbReference type="EMBL" id="CP123584">
    <property type="protein sequence ID" value="WZK90930.1"/>
    <property type="molecule type" value="Genomic_DNA"/>
</dbReference>
<dbReference type="PANTHER" id="PTHR38340:SF1">
    <property type="entry name" value="S-LAYER PROTEIN"/>
    <property type="match status" value="1"/>
</dbReference>
<dbReference type="InterPro" id="IPR001343">
    <property type="entry name" value="Hemolysn_Ca-bd"/>
</dbReference>
<dbReference type="Proteomes" id="UP001623232">
    <property type="component" value="Chromosome"/>
</dbReference>
<keyword evidence="5" id="KW-1185">Reference proteome</keyword>
<dbReference type="PANTHER" id="PTHR38340">
    <property type="entry name" value="S-LAYER PROTEIN"/>
    <property type="match status" value="1"/>
</dbReference>